<evidence type="ECO:0000313" key="2">
    <source>
        <dbReference type="Proteomes" id="UP000325577"/>
    </source>
</evidence>
<reference evidence="1 2" key="1">
    <citation type="submission" date="2019-09" db="EMBL/GenBank/DDBJ databases">
        <title>A chromosome-level genome assembly of the Chinese tupelo Nyssa sinensis.</title>
        <authorList>
            <person name="Yang X."/>
            <person name="Kang M."/>
            <person name="Yang Y."/>
            <person name="Xiong H."/>
            <person name="Wang M."/>
            <person name="Zhang Z."/>
            <person name="Wang Z."/>
            <person name="Wu H."/>
            <person name="Ma T."/>
            <person name="Liu J."/>
            <person name="Xi Z."/>
        </authorList>
    </citation>
    <scope>NUCLEOTIDE SEQUENCE [LARGE SCALE GENOMIC DNA]</scope>
    <source>
        <strain evidence="1">J267</strain>
        <tissue evidence="1">Leaf</tissue>
    </source>
</reference>
<gene>
    <name evidence="1" type="ORF">F0562_006110</name>
</gene>
<evidence type="ECO:0008006" key="3">
    <source>
        <dbReference type="Google" id="ProtNLM"/>
    </source>
</evidence>
<organism evidence="1 2">
    <name type="scientific">Nyssa sinensis</name>
    <dbReference type="NCBI Taxonomy" id="561372"/>
    <lineage>
        <taxon>Eukaryota</taxon>
        <taxon>Viridiplantae</taxon>
        <taxon>Streptophyta</taxon>
        <taxon>Embryophyta</taxon>
        <taxon>Tracheophyta</taxon>
        <taxon>Spermatophyta</taxon>
        <taxon>Magnoliopsida</taxon>
        <taxon>eudicotyledons</taxon>
        <taxon>Gunneridae</taxon>
        <taxon>Pentapetalae</taxon>
        <taxon>asterids</taxon>
        <taxon>Cornales</taxon>
        <taxon>Nyssaceae</taxon>
        <taxon>Nyssa</taxon>
    </lineage>
</organism>
<dbReference type="PANTHER" id="PTHR47074:SF73">
    <property type="entry name" value="OS04G0448401 PROTEIN"/>
    <property type="match status" value="1"/>
</dbReference>
<dbReference type="Proteomes" id="UP000325577">
    <property type="component" value="Linkage Group LG2"/>
</dbReference>
<proteinExistence type="predicted"/>
<name>A0A5J5AM85_9ASTE</name>
<dbReference type="AlphaFoldDB" id="A0A5J5AM85"/>
<dbReference type="EMBL" id="CM018043">
    <property type="protein sequence ID" value="KAA8531394.1"/>
    <property type="molecule type" value="Genomic_DNA"/>
</dbReference>
<accession>A0A5J5AM85</accession>
<dbReference type="InterPro" id="IPR052929">
    <property type="entry name" value="RNase_H-like_EbsB-rel"/>
</dbReference>
<keyword evidence="2" id="KW-1185">Reference proteome</keyword>
<sequence>MVFQHFTLLPLSTVQQAASMALEFSAVILPDQDVPTDTSSIPSSVSTHQWRPPELTHLQLNIDGSWHQESDSVGIRVVVRNANGDFLAAMAMRKLHVANGSFGSSGRKKESNSKIGIVIADIRSLQGEVHVFSCGFIGRSGNSVAYELAQQGSLLESSEVWLEDPLFGWILSYCPML</sequence>
<evidence type="ECO:0000313" key="1">
    <source>
        <dbReference type="EMBL" id="KAA8531394.1"/>
    </source>
</evidence>
<dbReference type="PANTHER" id="PTHR47074">
    <property type="entry name" value="BNAC02G40300D PROTEIN"/>
    <property type="match status" value="1"/>
</dbReference>
<protein>
    <recommendedName>
        <fullName evidence="3">RNase H type-1 domain-containing protein</fullName>
    </recommendedName>
</protein>
<dbReference type="OrthoDB" id="1674010at2759"/>